<proteinExistence type="predicted"/>
<evidence type="ECO:0000256" key="1">
    <source>
        <dbReference type="SAM" id="SignalP"/>
    </source>
</evidence>
<dbReference type="Proteomes" id="UP001159427">
    <property type="component" value="Unassembled WGS sequence"/>
</dbReference>
<evidence type="ECO:0000313" key="3">
    <source>
        <dbReference type="Proteomes" id="UP001159427"/>
    </source>
</evidence>
<protein>
    <submittedName>
        <fullName evidence="2">Uncharacterized protein</fullName>
    </submittedName>
</protein>
<name>A0ABN8LTS7_9CNID</name>
<sequence length="123" mass="13362">MDNFVKLVIHIFAVTFCLAMILSSTGKVEAKPQGPTGKHNNTKCNHIMIPRITVDSPGYTPTSTRKTCIEKIIPITICNKMYNVALCKKQNGCSGVPKMITVTYRTCCRGNHTTSVALPGGCS</sequence>
<keyword evidence="1" id="KW-0732">Signal</keyword>
<feature type="signal peptide" evidence="1">
    <location>
        <begin position="1"/>
        <end position="30"/>
    </location>
</feature>
<dbReference type="EMBL" id="CALNXI010000132">
    <property type="protein sequence ID" value="CAH3019984.1"/>
    <property type="molecule type" value="Genomic_DNA"/>
</dbReference>
<evidence type="ECO:0000313" key="2">
    <source>
        <dbReference type="EMBL" id="CAH3019984.1"/>
    </source>
</evidence>
<organism evidence="2 3">
    <name type="scientific">Porites evermanni</name>
    <dbReference type="NCBI Taxonomy" id="104178"/>
    <lineage>
        <taxon>Eukaryota</taxon>
        <taxon>Metazoa</taxon>
        <taxon>Cnidaria</taxon>
        <taxon>Anthozoa</taxon>
        <taxon>Hexacorallia</taxon>
        <taxon>Scleractinia</taxon>
        <taxon>Fungiina</taxon>
        <taxon>Poritidae</taxon>
        <taxon>Porites</taxon>
    </lineage>
</organism>
<comment type="caution">
    <text evidence="2">The sequence shown here is derived from an EMBL/GenBank/DDBJ whole genome shotgun (WGS) entry which is preliminary data.</text>
</comment>
<feature type="chain" id="PRO_5046609205" evidence="1">
    <location>
        <begin position="31"/>
        <end position="123"/>
    </location>
</feature>
<gene>
    <name evidence="2" type="ORF">PEVE_00005094</name>
</gene>
<reference evidence="2 3" key="1">
    <citation type="submission" date="2022-05" db="EMBL/GenBank/DDBJ databases">
        <authorList>
            <consortium name="Genoscope - CEA"/>
            <person name="William W."/>
        </authorList>
    </citation>
    <scope>NUCLEOTIDE SEQUENCE [LARGE SCALE GENOMIC DNA]</scope>
</reference>
<accession>A0ABN8LTS7</accession>
<keyword evidence="3" id="KW-1185">Reference proteome</keyword>